<dbReference type="VEuPathDB" id="FungiDB:PPTG_21101"/>
<reference evidence="2 3" key="2">
    <citation type="submission" date="2013-11" db="EMBL/GenBank/DDBJ databases">
        <title>The Genome Sequence of Phytophthora parasitica INRA-310.</title>
        <authorList>
            <consortium name="The Broad Institute Genomics Platform"/>
            <person name="Russ C."/>
            <person name="Tyler B."/>
            <person name="Panabieres F."/>
            <person name="Shan W."/>
            <person name="Tripathy S."/>
            <person name="Grunwald N."/>
            <person name="Machado M."/>
            <person name="Johnson C.S."/>
            <person name="Arredondo F."/>
            <person name="Hong C."/>
            <person name="Coffey M."/>
            <person name="Young S.K."/>
            <person name="Zeng Q."/>
            <person name="Gargeya S."/>
            <person name="Fitzgerald M."/>
            <person name="Abouelleil A."/>
            <person name="Alvarado L."/>
            <person name="Chapman S.B."/>
            <person name="Gainer-Dewar J."/>
            <person name="Goldberg J."/>
            <person name="Griggs A."/>
            <person name="Gujja S."/>
            <person name="Hansen M."/>
            <person name="Howarth C."/>
            <person name="Imamovic A."/>
            <person name="Ireland A."/>
            <person name="Larimer J."/>
            <person name="McCowan C."/>
            <person name="Murphy C."/>
            <person name="Pearson M."/>
            <person name="Poon T.W."/>
            <person name="Priest M."/>
            <person name="Roberts A."/>
            <person name="Saif S."/>
            <person name="Shea T."/>
            <person name="Sykes S."/>
            <person name="Wortman J."/>
            <person name="Nusbaum C."/>
            <person name="Birren B."/>
        </authorList>
    </citation>
    <scope>NUCLEOTIDE SEQUENCE [LARGE SCALE GENOMIC DNA]</scope>
    <source>
        <strain evidence="2 3">INRA-310</strain>
    </source>
</reference>
<evidence type="ECO:0008006" key="4">
    <source>
        <dbReference type="Google" id="ProtNLM"/>
    </source>
</evidence>
<dbReference type="EMBL" id="KI669563">
    <property type="protein sequence ID" value="ETN21584.1"/>
    <property type="molecule type" value="Genomic_DNA"/>
</dbReference>
<name>W2RA48_PHYN3</name>
<dbReference type="OrthoDB" id="123957at2759"/>
<feature type="region of interest" description="Disordered" evidence="1">
    <location>
        <begin position="1"/>
        <end position="23"/>
    </location>
</feature>
<dbReference type="Proteomes" id="UP000018817">
    <property type="component" value="Unassembled WGS sequence"/>
</dbReference>
<dbReference type="RefSeq" id="XP_008893802.1">
    <property type="nucleotide sequence ID" value="XM_008895554.1"/>
</dbReference>
<dbReference type="AlphaFoldDB" id="W2RA48"/>
<reference evidence="3" key="1">
    <citation type="submission" date="2011-12" db="EMBL/GenBank/DDBJ databases">
        <authorList>
            <consortium name="The Broad Institute Genome Sequencing Platform"/>
            <person name="Russ C."/>
            <person name="Tyler B."/>
            <person name="Panabieres F."/>
            <person name="Shan W."/>
            <person name="Tripathy S."/>
            <person name="Grunwald N."/>
            <person name="Machado M."/>
            <person name="Young S.K."/>
            <person name="Zeng Q."/>
            <person name="Gargeya S."/>
            <person name="Fitzgerald M."/>
            <person name="Haas B."/>
            <person name="Abouelleil A."/>
            <person name="Alvarado L."/>
            <person name="Arachchi H.M."/>
            <person name="Berlin A."/>
            <person name="Chapman S.B."/>
            <person name="Gearin G."/>
            <person name="Goldberg J."/>
            <person name="Griggs A."/>
            <person name="Gujja S."/>
            <person name="Hansen M."/>
            <person name="Heiman D."/>
            <person name="Howarth C."/>
            <person name="Larimer J."/>
            <person name="Lui A."/>
            <person name="MacDonald P.J.P."/>
            <person name="McCowen C."/>
            <person name="Montmayeur A."/>
            <person name="Murphy C."/>
            <person name="Neiman D."/>
            <person name="Pearson M."/>
            <person name="Priest M."/>
            <person name="Roberts A."/>
            <person name="Saif S."/>
            <person name="Shea T."/>
            <person name="Sisk P."/>
            <person name="Stolte C."/>
            <person name="Sykes S."/>
            <person name="Wortman J."/>
            <person name="Nusbaum C."/>
            <person name="Birren B."/>
        </authorList>
    </citation>
    <scope>NUCLEOTIDE SEQUENCE [LARGE SCALE GENOMIC DNA]</scope>
    <source>
        <strain evidence="3">INRA-310</strain>
    </source>
</reference>
<evidence type="ECO:0000313" key="3">
    <source>
        <dbReference type="Proteomes" id="UP000018817"/>
    </source>
</evidence>
<proteinExistence type="predicted"/>
<feature type="compositionally biased region" description="Basic residues" evidence="1">
    <location>
        <begin position="1"/>
        <end position="21"/>
    </location>
</feature>
<evidence type="ECO:0000313" key="2">
    <source>
        <dbReference type="EMBL" id="ETN21584.1"/>
    </source>
</evidence>
<dbReference type="GeneID" id="20189700"/>
<dbReference type="OMA" id="EDPGMPE"/>
<protein>
    <recommendedName>
        <fullName evidence="4">FLYWCH-type domain-containing protein</fullName>
    </recommendedName>
</protein>
<sequence length="436" mass="49218">MARQHTPARPKQRGASNHKVRTGTATAPSVSILLYFLMQSVTPPPLTTSPLIATRNSRQPALRVKKTRGSKTVKIYKGFRYTKSWASTKNIVYRCSTYRTLRCGGVLKITPHGEWSVVGDHNCRNDVIANGSLRNETVAMKKMTDRLATEDPGMPEEDIWERVCAEFYGPNREELIEALTEEQVKSRIRRVRRRYYGGAIHGIVEVPPCSKVKDSEIPFFRFHLVAAHPEPNTPPNRILGWAHPALKELLLYNSVSLFIDERYFITEWNVFGITNSVVARTNNLLERFNREMNAAFKPHPNLRQFVSTIGRMSSAYARKQANITQGLARKKQRPPRISLPPVPDLMDFEVPPELDNDDANLDESDESLESLCSDMEGNLILRWDSSSDEEPTVNAAAAAAAEGSEQEIVEAANHYDFSLDWDGDQKSDEESSSEED</sequence>
<feature type="region of interest" description="Disordered" evidence="1">
    <location>
        <begin position="386"/>
        <end position="436"/>
    </location>
</feature>
<evidence type="ECO:0000256" key="1">
    <source>
        <dbReference type="SAM" id="MobiDB-lite"/>
    </source>
</evidence>
<dbReference type="Gene3D" id="2.20.25.240">
    <property type="match status" value="1"/>
</dbReference>
<organism evidence="2 3">
    <name type="scientific">Phytophthora nicotianae (strain INRA-310)</name>
    <name type="common">Phytophthora parasitica</name>
    <dbReference type="NCBI Taxonomy" id="761204"/>
    <lineage>
        <taxon>Eukaryota</taxon>
        <taxon>Sar</taxon>
        <taxon>Stramenopiles</taxon>
        <taxon>Oomycota</taxon>
        <taxon>Peronosporomycetes</taxon>
        <taxon>Peronosporales</taxon>
        <taxon>Peronosporaceae</taxon>
        <taxon>Phytophthora</taxon>
    </lineage>
</organism>
<gene>
    <name evidence="2" type="ORF">PPTG_21101</name>
</gene>
<accession>W2RA48</accession>